<keyword evidence="3" id="KW-1185">Reference proteome</keyword>
<gene>
    <name evidence="2" type="ORF">QWF21_13420</name>
</gene>
<protein>
    <submittedName>
        <fullName evidence="2">DsrE family protein</fullName>
    </submittedName>
</protein>
<dbReference type="EMBL" id="JAUGZK010000010">
    <property type="protein sequence ID" value="MEE2025241.1"/>
    <property type="molecule type" value="Genomic_DNA"/>
</dbReference>
<dbReference type="RefSeq" id="WP_330088555.1">
    <property type="nucleotide sequence ID" value="NZ_JAUGZK010000010.1"/>
</dbReference>
<dbReference type="InterPro" id="IPR027396">
    <property type="entry name" value="DsrEFH-like"/>
</dbReference>
<dbReference type="PANTHER" id="PTHR38780:SF1">
    <property type="entry name" value="PROTEIN TUSC"/>
    <property type="match status" value="1"/>
</dbReference>
<proteinExistence type="inferred from homology"/>
<reference evidence="2 3" key="1">
    <citation type="submission" date="2023-06" db="EMBL/GenBank/DDBJ databases">
        <title>Alkalimonas sp., MEB004 an alkaliphilic bacterium isolated from Lonar Lake, India.</title>
        <authorList>
            <person name="Joshi A."/>
            <person name="Thite S."/>
        </authorList>
    </citation>
    <scope>NUCLEOTIDE SEQUENCE [LARGE SCALE GENOMIC DNA]</scope>
    <source>
        <strain evidence="2 3">MEB004</strain>
    </source>
</reference>
<dbReference type="Pfam" id="PF02635">
    <property type="entry name" value="DsrE"/>
    <property type="match status" value="1"/>
</dbReference>
<comment type="similarity">
    <text evidence="1">Belongs to the DsrF/TusC family.</text>
</comment>
<dbReference type="InterPro" id="IPR003787">
    <property type="entry name" value="Sulphur_relay_DsrE/F-like"/>
</dbReference>
<organism evidence="2 3">
    <name type="scientific">Alkalimonas mucilaginosa</name>
    <dbReference type="NCBI Taxonomy" id="3057676"/>
    <lineage>
        <taxon>Bacteria</taxon>
        <taxon>Pseudomonadati</taxon>
        <taxon>Pseudomonadota</taxon>
        <taxon>Gammaproteobacteria</taxon>
        <taxon>Alkalimonas</taxon>
    </lineage>
</organism>
<dbReference type="Proteomes" id="UP001339167">
    <property type="component" value="Unassembled WGS sequence"/>
</dbReference>
<dbReference type="SUPFAM" id="SSF75169">
    <property type="entry name" value="DsrEFH-like"/>
    <property type="match status" value="1"/>
</dbReference>
<dbReference type="InterPro" id="IPR017462">
    <property type="entry name" value="Sulphur_relay_TusC/DsrF"/>
</dbReference>
<name>A0ABU7JHR8_9GAMM</name>
<sequence length="120" mass="13200">MSQPTLIWLQSSPYNSSAAREALDYTLALAAVDCPVQLLLSGPAVCLLLPNNDFSAALQLKDCSKLLGLLPLYDLAAPLVCQDSLHQYQIDPKQLHHAITRLSRQQLAERLALCQQVVTF</sequence>
<dbReference type="Gene3D" id="3.40.1260.10">
    <property type="entry name" value="DsrEFH-like"/>
    <property type="match status" value="1"/>
</dbReference>
<accession>A0ABU7JHR8</accession>
<dbReference type="PANTHER" id="PTHR38780">
    <property type="entry name" value="PROTEIN TUSC"/>
    <property type="match status" value="1"/>
</dbReference>
<evidence type="ECO:0000313" key="2">
    <source>
        <dbReference type="EMBL" id="MEE2025241.1"/>
    </source>
</evidence>
<evidence type="ECO:0000313" key="3">
    <source>
        <dbReference type="Proteomes" id="UP001339167"/>
    </source>
</evidence>
<comment type="caution">
    <text evidence="2">The sequence shown here is derived from an EMBL/GenBank/DDBJ whole genome shotgun (WGS) entry which is preliminary data.</text>
</comment>
<evidence type="ECO:0000256" key="1">
    <source>
        <dbReference type="ARBA" id="ARBA00005996"/>
    </source>
</evidence>